<dbReference type="Gene3D" id="3.90.25.10">
    <property type="entry name" value="UDP-galactose 4-epimerase, domain 1"/>
    <property type="match status" value="1"/>
</dbReference>
<proteinExistence type="inferred from homology"/>
<dbReference type="SUPFAM" id="SSF51735">
    <property type="entry name" value="NAD(P)-binding Rossmann-fold domains"/>
    <property type="match status" value="1"/>
</dbReference>
<feature type="domain" description="NAD-dependent epimerase/dehydratase" evidence="2">
    <location>
        <begin position="6"/>
        <end position="223"/>
    </location>
</feature>
<dbReference type="AlphaFoldDB" id="A0A1F5E077"/>
<comment type="caution">
    <text evidence="3">The sequence shown here is derived from an EMBL/GenBank/DDBJ whole genome shotgun (WGS) entry which is preliminary data.</text>
</comment>
<evidence type="ECO:0000313" key="3">
    <source>
        <dbReference type="EMBL" id="OGD60788.1"/>
    </source>
</evidence>
<dbReference type="EMBL" id="MEZQ01000020">
    <property type="protein sequence ID" value="OGD60788.1"/>
    <property type="molecule type" value="Genomic_DNA"/>
</dbReference>
<evidence type="ECO:0000259" key="2">
    <source>
        <dbReference type="Pfam" id="PF01370"/>
    </source>
</evidence>
<protein>
    <recommendedName>
        <fullName evidence="2">NAD-dependent epimerase/dehydratase domain-containing protein</fullName>
    </recommendedName>
</protein>
<dbReference type="PANTHER" id="PTHR43000">
    <property type="entry name" value="DTDP-D-GLUCOSE 4,6-DEHYDRATASE-RELATED"/>
    <property type="match status" value="1"/>
</dbReference>
<dbReference type="Proteomes" id="UP000176364">
    <property type="component" value="Unassembled WGS sequence"/>
</dbReference>
<dbReference type="Pfam" id="PF01370">
    <property type="entry name" value="Epimerase"/>
    <property type="match status" value="1"/>
</dbReference>
<dbReference type="InterPro" id="IPR001509">
    <property type="entry name" value="Epimerase_deHydtase"/>
</dbReference>
<evidence type="ECO:0000256" key="1">
    <source>
        <dbReference type="ARBA" id="ARBA00007637"/>
    </source>
</evidence>
<sequence>MTKLNILVTGGNGFIGSHLVKKLKSLGHQVSVVDTVAKNGAYNVDICRPELVKLMLKLKSQVVYHLAADNRVTGSAQATLQSNVIGTFNVLEAGRLAKIKQFIFTSSAAVYGESKQLPIKENWPTKPISAYGLSKLTDELYCCLFQEHFPATIFRFANVYGPGQNSSAEGGVVAIFIKRISEGSPIVVYGNGWQTRDFVFVGDVVDALTGALKLKKPTTLNIGSNQPTSIIHLIKVIEKLTGKKAKINYQPKRPVEIEKSLFSFDRAKKELNWRPKTSLEEGLNETINLDFTGA</sequence>
<accession>A0A1F5E077</accession>
<reference evidence="3 4" key="1">
    <citation type="journal article" date="2016" name="Nat. Commun.">
        <title>Thousands of microbial genomes shed light on interconnected biogeochemical processes in an aquifer system.</title>
        <authorList>
            <person name="Anantharaman K."/>
            <person name="Brown C.T."/>
            <person name="Hug L.A."/>
            <person name="Sharon I."/>
            <person name="Castelle C.J."/>
            <person name="Probst A.J."/>
            <person name="Thomas B.C."/>
            <person name="Singh A."/>
            <person name="Wilkins M.J."/>
            <person name="Karaoz U."/>
            <person name="Brodie E.L."/>
            <person name="Williams K.H."/>
            <person name="Hubbard S.S."/>
            <person name="Banfield J.F."/>
        </authorList>
    </citation>
    <scope>NUCLEOTIDE SEQUENCE [LARGE SCALE GENOMIC DNA]</scope>
</reference>
<dbReference type="Gene3D" id="3.40.50.720">
    <property type="entry name" value="NAD(P)-binding Rossmann-like Domain"/>
    <property type="match status" value="1"/>
</dbReference>
<comment type="similarity">
    <text evidence="1">Belongs to the NAD(P)-dependent epimerase/dehydratase family.</text>
</comment>
<organism evidence="3 4">
    <name type="scientific">Candidatus Beckwithbacteria bacterium RIFCSPLOWO2_02_FULL_47_23</name>
    <dbReference type="NCBI Taxonomy" id="1797463"/>
    <lineage>
        <taxon>Bacteria</taxon>
        <taxon>Candidatus Beckwithiibacteriota</taxon>
    </lineage>
</organism>
<name>A0A1F5E077_9BACT</name>
<gene>
    <name evidence="3" type="ORF">A3I57_03860</name>
</gene>
<dbReference type="InterPro" id="IPR036291">
    <property type="entry name" value="NAD(P)-bd_dom_sf"/>
</dbReference>
<evidence type="ECO:0000313" key="4">
    <source>
        <dbReference type="Proteomes" id="UP000176364"/>
    </source>
</evidence>